<dbReference type="AlphaFoldDB" id="A0AAW2DU45"/>
<dbReference type="EMBL" id="JAZDWU010000001">
    <property type="protein sequence ID" value="KAL0013649.1"/>
    <property type="molecule type" value="Genomic_DNA"/>
</dbReference>
<reference evidence="1 2" key="1">
    <citation type="submission" date="2024-01" db="EMBL/GenBank/DDBJ databases">
        <title>A telomere-to-telomere, gap-free genome of sweet tea (Lithocarpus litseifolius).</title>
        <authorList>
            <person name="Zhou J."/>
        </authorList>
    </citation>
    <scope>NUCLEOTIDE SEQUENCE [LARGE SCALE GENOMIC DNA]</scope>
    <source>
        <strain evidence="1">Zhou-2022a</strain>
        <tissue evidence="1">Leaf</tissue>
    </source>
</reference>
<accession>A0AAW2DU45</accession>
<keyword evidence="2" id="KW-1185">Reference proteome</keyword>
<gene>
    <name evidence="1" type="ORF">SO802_000718</name>
</gene>
<organism evidence="1 2">
    <name type="scientific">Lithocarpus litseifolius</name>
    <dbReference type="NCBI Taxonomy" id="425828"/>
    <lineage>
        <taxon>Eukaryota</taxon>
        <taxon>Viridiplantae</taxon>
        <taxon>Streptophyta</taxon>
        <taxon>Embryophyta</taxon>
        <taxon>Tracheophyta</taxon>
        <taxon>Spermatophyta</taxon>
        <taxon>Magnoliopsida</taxon>
        <taxon>eudicotyledons</taxon>
        <taxon>Gunneridae</taxon>
        <taxon>Pentapetalae</taxon>
        <taxon>rosids</taxon>
        <taxon>fabids</taxon>
        <taxon>Fagales</taxon>
        <taxon>Fagaceae</taxon>
        <taxon>Lithocarpus</taxon>
    </lineage>
</organism>
<evidence type="ECO:0000313" key="2">
    <source>
        <dbReference type="Proteomes" id="UP001459277"/>
    </source>
</evidence>
<comment type="caution">
    <text evidence="1">The sequence shown here is derived from an EMBL/GenBank/DDBJ whole genome shotgun (WGS) entry which is preliminary data.</text>
</comment>
<dbReference type="Proteomes" id="UP001459277">
    <property type="component" value="Unassembled WGS sequence"/>
</dbReference>
<sequence length="88" mass="9836">MPSMSLPLQSQPIPIGYAFVVIRTCCGGDGDSGEYCTGMSQGGWWVNTNMYVFGFGTLDEEMHFLRPWNRFFTPNSCLQCGKLKKGLE</sequence>
<evidence type="ECO:0000313" key="1">
    <source>
        <dbReference type="EMBL" id="KAL0013649.1"/>
    </source>
</evidence>
<protein>
    <submittedName>
        <fullName evidence="1">Uncharacterized protein</fullName>
    </submittedName>
</protein>
<proteinExistence type="predicted"/>
<name>A0AAW2DU45_9ROSI</name>